<evidence type="ECO:0008006" key="5">
    <source>
        <dbReference type="Google" id="ProtNLM"/>
    </source>
</evidence>
<protein>
    <recommendedName>
        <fullName evidence="5">Myb-like domain-containing protein</fullName>
    </recommendedName>
</protein>
<accession>W4GV36</accession>
<dbReference type="STRING" id="112090.W4GV36"/>
<feature type="domain" description="HTH myb-type" evidence="3">
    <location>
        <begin position="254"/>
        <end position="302"/>
    </location>
</feature>
<dbReference type="PROSITE" id="PS50090">
    <property type="entry name" value="MYB_LIKE"/>
    <property type="match status" value="1"/>
</dbReference>
<dbReference type="CDD" id="cd00167">
    <property type="entry name" value="SANT"/>
    <property type="match status" value="1"/>
</dbReference>
<dbReference type="GeneID" id="20806264"/>
<dbReference type="OrthoDB" id="64087at2759"/>
<proteinExistence type="predicted"/>
<evidence type="ECO:0000259" key="2">
    <source>
        <dbReference type="PROSITE" id="PS50090"/>
    </source>
</evidence>
<dbReference type="Gene3D" id="1.10.10.60">
    <property type="entry name" value="Homeodomain-like"/>
    <property type="match status" value="1"/>
</dbReference>
<dbReference type="SUPFAM" id="SSF46689">
    <property type="entry name" value="Homeodomain-like"/>
    <property type="match status" value="1"/>
</dbReference>
<keyword evidence="1" id="KW-0175">Coiled coil</keyword>
<dbReference type="PROSITE" id="PS51294">
    <property type="entry name" value="HTH_MYB"/>
    <property type="match status" value="1"/>
</dbReference>
<evidence type="ECO:0000259" key="3">
    <source>
        <dbReference type="PROSITE" id="PS51294"/>
    </source>
</evidence>
<dbReference type="SMART" id="SM00717">
    <property type="entry name" value="SANT"/>
    <property type="match status" value="1"/>
</dbReference>
<dbReference type="VEuPathDB" id="FungiDB:H257_04268"/>
<dbReference type="InterPro" id="IPR009057">
    <property type="entry name" value="Homeodomain-like_sf"/>
</dbReference>
<feature type="coiled-coil region" evidence="1">
    <location>
        <begin position="13"/>
        <end position="44"/>
    </location>
</feature>
<sequence>MQDDGILHAMAANEAYVKALRRMIQSLEEAEDRLLGRMHFLRRKRYRSQIKLDADRASQLKLKLCPSGNISSAACDDLSPRTKHVRTTVDFKRGYFQTPCVTQVGGKLVDGVATPGANEHVRAVRQLRGLLLPLQPSQSIASTWTSNEQSFLTSAFVAWPHHHREPTNDEWESMCNTVVSCVETKKRRWVRLKCARHPWSPAEDDQLRILAETRSLGWRGIASIVSTPSIARFPAECLIRYQRDCNAGGTWDFRRWNADTHQALRQLVQELGENWPAIAERTAHRTATELKRKWHELQTIEACSAASGDGMSCSKTDRLLVLAAYCYSRRWSDVQWTSAMRHIPHPPHRMHQYIQTFDKALSPICIPANTPHS</sequence>
<name>W4GV36_APHAT</name>
<dbReference type="EMBL" id="KI913120">
    <property type="protein sequence ID" value="ETV83565.1"/>
    <property type="molecule type" value="Genomic_DNA"/>
</dbReference>
<gene>
    <name evidence="4" type="ORF">H257_04268</name>
</gene>
<feature type="domain" description="Myb-like" evidence="2">
    <location>
        <begin position="255"/>
        <end position="298"/>
    </location>
</feature>
<dbReference type="Pfam" id="PF00249">
    <property type="entry name" value="Myb_DNA-binding"/>
    <property type="match status" value="1"/>
</dbReference>
<dbReference type="InterPro" id="IPR017930">
    <property type="entry name" value="Myb_dom"/>
</dbReference>
<reference evidence="4" key="1">
    <citation type="submission" date="2013-12" db="EMBL/GenBank/DDBJ databases">
        <title>The Genome Sequence of Aphanomyces astaci APO3.</title>
        <authorList>
            <consortium name="The Broad Institute Genomics Platform"/>
            <person name="Russ C."/>
            <person name="Tyler B."/>
            <person name="van West P."/>
            <person name="Dieguez-Uribeondo J."/>
            <person name="Young S.K."/>
            <person name="Zeng Q."/>
            <person name="Gargeya S."/>
            <person name="Fitzgerald M."/>
            <person name="Abouelleil A."/>
            <person name="Alvarado L."/>
            <person name="Chapman S.B."/>
            <person name="Gainer-Dewar J."/>
            <person name="Goldberg J."/>
            <person name="Griggs A."/>
            <person name="Gujja S."/>
            <person name="Hansen M."/>
            <person name="Howarth C."/>
            <person name="Imamovic A."/>
            <person name="Ireland A."/>
            <person name="Larimer J."/>
            <person name="McCowan C."/>
            <person name="Murphy C."/>
            <person name="Pearson M."/>
            <person name="Poon T.W."/>
            <person name="Priest M."/>
            <person name="Roberts A."/>
            <person name="Saif S."/>
            <person name="Shea T."/>
            <person name="Sykes S."/>
            <person name="Wortman J."/>
            <person name="Nusbaum C."/>
            <person name="Birren B."/>
        </authorList>
    </citation>
    <scope>NUCLEOTIDE SEQUENCE [LARGE SCALE GENOMIC DNA]</scope>
    <source>
        <strain evidence="4">APO3</strain>
    </source>
</reference>
<evidence type="ECO:0000256" key="1">
    <source>
        <dbReference type="SAM" id="Coils"/>
    </source>
</evidence>
<dbReference type="InterPro" id="IPR001005">
    <property type="entry name" value="SANT/Myb"/>
</dbReference>
<dbReference type="RefSeq" id="XP_009826995.1">
    <property type="nucleotide sequence ID" value="XM_009828693.1"/>
</dbReference>
<organism evidence="4">
    <name type="scientific">Aphanomyces astaci</name>
    <name type="common">Crayfish plague agent</name>
    <dbReference type="NCBI Taxonomy" id="112090"/>
    <lineage>
        <taxon>Eukaryota</taxon>
        <taxon>Sar</taxon>
        <taxon>Stramenopiles</taxon>
        <taxon>Oomycota</taxon>
        <taxon>Saprolegniomycetes</taxon>
        <taxon>Saprolegniales</taxon>
        <taxon>Verrucalvaceae</taxon>
        <taxon>Aphanomyces</taxon>
    </lineage>
</organism>
<dbReference type="AlphaFoldDB" id="W4GV36"/>
<evidence type="ECO:0000313" key="4">
    <source>
        <dbReference type="EMBL" id="ETV83565.1"/>
    </source>
</evidence>